<evidence type="ECO:0000256" key="2">
    <source>
        <dbReference type="ARBA" id="ARBA00022553"/>
    </source>
</evidence>
<dbReference type="CDD" id="cd17535">
    <property type="entry name" value="REC_NarL-like"/>
    <property type="match status" value="1"/>
</dbReference>
<dbReference type="PANTHER" id="PTHR43214">
    <property type="entry name" value="TWO-COMPONENT RESPONSE REGULATOR"/>
    <property type="match status" value="1"/>
</dbReference>
<evidence type="ECO:0000259" key="9">
    <source>
        <dbReference type="PROSITE" id="PS50110"/>
    </source>
</evidence>
<sequence length="252" mass="26601">MPCSLPMPKVNLSFGSALARGILCNALVCLAIWLCFSARTVTGKILSILFPITAFVAAGFEHSITNMYFIPMGILLASQPTVLAAAGVAADGEEAVKLGSELKPDVIIMDIVMPKLSGIEATRLIKQASPSTAVLILTAYSDIRYILGLLEAGACGYLLKSARGSEIVGAIRAVRSGESVLDPVVTRKLLQRVVGLAQGSGEGSTSGQLTPRETEILRLAARGMSNKDIANVLFLSLRTVKAHLTNIFNKMG</sequence>
<dbReference type="InterPro" id="IPR000792">
    <property type="entry name" value="Tscrpt_reg_LuxR_C"/>
</dbReference>
<keyword evidence="2" id="KW-0597">Phosphoprotein</keyword>
<evidence type="ECO:0000256" key="5">
    <source>
        <dbReference type="ARBA" id="ARBA00023125"/>
    </source>
</evidence>
<evidence type="ECO:0008006" key="11">
    <source>
        <dbReference type="Google" id="ProtNLM"/>
    </source>
</evidence>
<dbReference type="GO" id="GO:0000160">
    <property type="term" value="P:phosphorelay signal transduction system"/>
    <property type="evidence" value="ECO:0007669"/>
    <property type="project" value="InterPro"/>
</dbReference>
<dbReference type="InterPro" id="IPR016032">
    <property type="entry name" value="Sig_transdc_resp-reg_C-effctor"/>
</dbReference>
<keyword evidence="5" id="KW-0238">DNA-binding</keyword>
<evidence type="ECO:0000256" key="1">
    <source>
        <dbReference type="ARBA" id="ARBA00004141"/>
    </source>
</evidence>
<evidence type="ECO:0000256" key="6">
    <source>
        <dbReference type="ARBA" id="ARBA00023136"/>
    </source>
</evidence>
<dbReference type="Pfam" id="PF01226">
    <property type="entry name" value="Form_Nir_trans"/>
    <property type="match status" value="1"/>
</dbReference>
<comment type="subcellular location">
    <subcellularLocation>
        <location evidence="1">Membrane</location>
        <topology evidence="1">Multi-pass membrane protein</topology>
    </subcellularLocation>
</comment>
<keyword evidence="6 7" id="KW-0472">Membrane</keyword>
<dbReference type="PROSITE" id="PS00622">
    <property type="entry name" value="HTH_LUXR_1"/>
    <property type="match status" value="1"/>
</dbReference>
<dbReference type="InterPro" id="IPR036388">
    <property type="entry name" value="WH-like_DNA-bd_sf"/>
</dbReference>
<evidence type="ECO:0000256" key="3">
    <source>
        <dbReference type="ARBA" id="ARBA00022692"/>
    </source>
</evidence>
<feature type="non-terminal residue" evidence="10">
    <location>
        <position position="252"/>
    </location>
</feature>
<accession>X1PJG1</accession>
<dbReference type="InterPro" id="IPR023271">
    <property type="entry name" value="Aquaporin-like"/>
</dbReference>
<feature type="transmembrane region" description="Helical" evidence="7">
    <location>
        <begin position="48"/>
        <end position="70"/>
    </location>
</feature>
<keyword evidence="3 7" id="KW-0812">Transmembrane</keyword>
<dbReference type="Pfam" id="PF00196">
    <property type="entry name" value="GerE"/>
    <property type="match status" value="1"/>
</dbReference>
<feature type="domain" description="HTH luxR-type" evidence="8">
    <location>
        <begin position="202"/>
        <end position="252"/>
    </location>
</feature>
<dbReference type="PROSITE" id="PS50043">
    <property type="entry name" value="HTH_LUXR_2"/>
    <property type="match status" value="1"/>
</dbReference>
<dbReference type="GO" id="GO:0006355">
    <property type="term" value="P:regulation of DNA-templated transcription"/>
    <property type="evidence" value="ECO:0007669"/>
    <property type="project" value="InterPro"/>
</dbReference>
<dbReference type="SUPFAM" id="SSF52172">
    <property type="entry name" value="CheY-like"/>
    <property type="match status" value="1"/>
</dbReference>
<organism evidence="10">
    <name type="scientific">marine sediment metagenome</name>
    <dbReference type="NCBI Taxonomy" id="412755"/>
    <lineage>
        <taxon>unclassified sequences</taxon>
        <taxon>metagenomes</taxon>
        <taxon>ecological metagenomes</taxon>
    </lineage>
</organism>
<feature type="transmembrane region" description="Helical" evidence="7">
    <location>
        <begin position="12"/>
        <end position="36"/>
    </location>
</feature>
<dbReference type="InterPro" id="IPR058245">
    <property type="entry name" value="NreC/VraR/RcsB-like_REC"/>
</dbReference>
<dbReference type="InterPro" id="IPR039420">
    <property type="entry name" value="WalR-like"/>
</dbReference>
<dbReference type="GO" id="GO:0016020">
    <property type="term" value="C:membrane"/>
    <property type="evidence" value="ECO:0007669"/>
    <property type="project" value="UniProtKB-SubCell"/>
</dbReference>
<keyword evidence="4 7" id="KW-1133">Transmembrane helix</keyword>
<gene>
    <name evidence="10" type="ORF">S06H3_40650</name>
</gene>
<dbReference type="GO" id="GO:0022857">
    <property type="term" value="F:transmembrane transporter activity"/>
    <property type="evidence" value="ECO:0007669"/>
    <property type="project" value="InterPro"/>
</dbReference>
<dbReference type="PRINTS" id="PR00038">
    <property type="entry name" value="HTHLUXR"/>
</dbReference>
<dbReference type="InterPro" id="IPR000292">
    <property type="entry name" value="For/NO2_transpt"/>
</dbReference>
<dbReference type="InterPro" id="IPR011006">
    <property type="entry name" value="CheY-like_superfamily"/>
</dbReference>
<dbReference type="AlphaFoldDB" id="X1PJG1"/>
<dbReference type="Pfam" id="PF00072">
    <property type="entry name" value="Response_reg"/>
    <property type="match status" value="1"/>
</dbReference>
<evidence type="ECO:0000256" key="4">
    <source>
        <dbReference type="ARBA" id="ARBA00022989"/>
    </source>
</evidence>
<dbReference type="InterPro" id="IPR001789">
    <property type="entry name" value="Sig_transdc_resp-reg_receiver"/>
</dbReference>
<evidence type="ECO:0000313" key="10">
    <source>
        <dbReference type="EMBL" id="GAI39190.1"/>
    </source>
</evidence>
<name>X1PJG1_9ZZZZ</name>
<dbReference type="SUPFAM" id="SSF46894">
    <property type="entry name" value="C-terminal effector domain of the bipartite response regulators"/>
    <property type="match status" value="1"/>
</dbReference>
<reference evidence="10" key="1">
    <citation type="journal article" date="2014" name="Front. Microbiol.">
        <title>High frequency of phylogenetically diverse reductive dehalogenase-homologous genes in deep subseafloor sedimentary metagenomes.</title>
        <authorList>
            <person name="Kawai M."/>
            <person name="Futagami T."/>
            <person name="Toyoda A."/>
            <person name="Takaki Y."/>
            <person name="Nishi S."/>
            <person name="Hori S."/>
            <person name="Arai W."/>
            <person name="Tsubouchi T."/>
            <person name="Morono Y."/>
            <person name="Uchiyama I."/>
            <person name="Ito T."/>
            <person name="Fujiyama A."/>
            <person name="Inagaki F."/>
            <person name="Takami H."/>
        </authorList>
    </citation>
    <scope>NUCLEOTIDE SEQUENCE</scope>
    <source>
        <strain evidence="10">Expedition CK06-06</strain>
    </source>
</reference>
<dbReference type="SMART" id="SM00421">
    <property type="entry name" value="HTH_LUXR"/>
    <property type="match status" value="1"/>
</dbReference>
<evidence type="ECO:0000259" key="8">
    <source>
        <dbReference type="PROSITE" id="PS50043"/>
    </source>
</evidence>
<comment type="caution">
    <text evidence="10">The sequence shown here is derived from an EMBL/GenBank/DDBJ whole genome shotgun (WGS) entry which is preliminary data.</text>
</comment>
<proteinExistence type="predicted"/>
<feature type="domain" description="Response regulatory" evidence="9">
    <location>
        <begin position="56"/>
        <end position="175"/>
    </location>
</feature>
<dbReference type="PANTHER" id="PTHR43214:SF43">
    <property type="entry name" value="TWO-COMPONENT RESPONSE REGULATOR"/>
    <property type="match status" value="1"/>
</dbReference>
<dbReference type="PROSITE" id="PS50110">
    <property type="entry name" value="RESPONSE_REGULATORY"/>
    <property type="match status" value="1"/>
</dbReference>
<dbReference type="Gene3D" id="1.10.10.10">
    <property type="entry name" value="Winged helix-like DNA-binding domain superfamily/Winged helix DNA-binding domain"/>
    <property type="match status" value="1"/>
</dbReference>
<dbReference type="EMBL" id="BARV01024970">
    <property type="protein sequence ID" value="GAI39190.1"/>
    <property type="molecule type" value="Genomic_DNA"/>
</dbReference>
<evidence type="ECO:0000256" key="7">
    <source>
        <dbReference type="SAM" id="Phobius"/>
    </source>
</evidence>
<dbReference type="GO" id="GO:0003677">
    <property type="term" value="F:DNA binding"/>
    <property type="evidence" value="ECO:0007669"/>
    <property type="project" value="UniProtKB-KW"/>
</dbReference>
<dbReference type="CDD" id="cd06170">
    <property type="entry name" value="LuxR_C_like"/>
    <property type="match status" value="1"/>
</dbReference>
<dbReference type="SMART" id="SM00448">
    <property type="entry name" value="REC"/>
    <property type="match status" value="1"/>
</dbReference>
<dbReference type="Gene3D" id="1.20.1080.10">
    <property type="entry name" value="Glycerol uptake facilitator protein"/>
    <property type="match status" value="1"/>
</dbReference>
<protein>
    <recommendedName>
        <fullName evidence="11">Response regulatory domain-containing protein</fullName>
    </recommendedName>
</protein>